<dbReference type="STRING" id="1227457.C451_04898"/>
<keyword evidence="4 5" id="KW-0472">Membrane</keyword>
<dbReference type="eggNOG" id="arCOG01739">
    <property type="taxonomic scope" value="Archaea"/>
</dbReference>
<proteinExistence type="predicted"/>
<dbReference type="PANTHER" id="PTHR10806">
    <property type="entry name" value="SIGNAL PEPTIDASE COMPLEX CATALYTIC SUBUNIT SEC11"/>
    <property type="match status" value="1"/>
</dbReference>
<dbReference type="InterPro" id="IPR036286">
    <property type="entry name" value="LexA/Signal_pep-like_sf"/>
</dbReference>
<dbReference type="SUPFAM" id="SSF51306">
    <property type="entry name" value="LexA/Signal peptidase"/>
    <property type="match status" value="1"/>
</dbReference>
<comment type="caution">
    <text evidence="6">The sequence shown here is derived from an EMBL/GenBank/DDBJ whole genome shotgun (WGS) entry which is preliminary data.</text>
</comment>
<keyword evidence="7" id="KW-1185">Reference proteome</keyword>
<protein>
    <submittedName>
        <fullName evidence="6">Peptidase S26B, signal peptidase</fullName>
    </submittedName>
</protein>
<dbReference type="NCBIfam" id="TIGR02228">
    <property type="entry name" value="sigpep_I_arch"/>
    <property type="match status" value="1"/>
</dbReference>
<sequence length="186" mass="19351">MFSIVAAALLIAVVLPFAIFNVPQAIGAERSFVVGSSSMNPIIETGDAVLVNDISPTAIEEGDVITFIDGDRATIQAGQAGSNLVTHRVIDIEQTTQGPAFKTKGDANEEADRGYVPASALVGRVMATIPYIGHVIVFAGTQLGVFALVAIPLGLLILGELYDLARAARNEWNGAATASEGSQGDR</sequence>
<evidence type="ECO:0000313" key="6">
    <source>
        <dbReference type="EMBL" id="EMA55789.1"/>
    </source>
</evidence>
<feature type="transmembrane region" description="Helical" evidence="5">
    <location>
        <begin position="131"/>
        <end position="159"/>
    </location>
</feature>
<evidence type="ECO:0000313" key="7">
    <source>
        <dbReference type="Proteomes" id="UP000011680"/>
    </source>
</evidence>
<dbReference type="GO" id="GO:0004252">
    <property type="term" value="F:serine-type endopeptidase activity"/>
    <property type="evidence" value="ECO:0007669"/>
    <property type="project" value="InterPro"/>
</dbReference>
<dbReference type="Gene3D" id="2.10.109.10">
    <property type="entry name" value="Umud Fragment, subunit A"/>
    <property type="match status" value="1"/>
</dbReference>
<dbReference type="Proteomes" id="UP000011680">
    <property type="component" value="Unassembled WGS sequence"/>
</dbReference>
<evidence type="ECO:0000256" key="1">
    <source>
        <dbReference type="ARBA" id="ARBA00004370"/>
    </source>
</evidence>
<dbReference type="InterPro" id="IPR019533">
    <property type="entry name" value="Peptidase_S26"/>
</dbReference>
<accession>M0NFA9</accession>
<comment type="subcellular location">
    <subcellularLocation>
        <location evidence="1">Membrane</location>
    </subcellularLocation>
</comment>
<dbReference type="AlphaFoldDB" id="M0NFA9"/>
<evidence type="ECO:0000256" key="2">
    <source>
        <dbReference type="ARBA" id="ARBA00022692"/>
    </source>
</evidence>
<keyword evidence="3 5" id="KW-1133">Transmembrane helix</keyword>
<organism evidence="6 7">
    <name type="scientific">Halococcus thailandensis JCM 13552</name>
    <dbReference type="NCBI Taxonomy" id="1227457"/>
    <lineage>
        <taxon>Archaea</taxon>
        <taxon>Methanobacteriati</taxon>
        <taxon>Methanobacteriota</taxon>
        <taxon>Stenosarchaea group</taxon>
        <taxon>Halobacteria</taxon>
        <taxon>Halobacteriales</taxon>
        <taxon>Halococcaceae</taxon>
        <taxon>Halococcus</taxon>
    </lineage>
</organism>
<evidence type="ECO:0000256" key="4">
    <source>
        <dbReference type="ARBA" id="ARBA00023136"/>
    </source>
</evidence>
<dbReference type="InterPro" id="IPR001733">
    <property type="entry name" value="Peptidase_S26B"/>
</dbReference>
<evidence type="ECO:0000256" key="5">
    <source>
        <dbReference type="SAM" id="Phobius"/>
    </source>
</evidence>
<name>M0NFA9_9EURY</name>
<dbReference type="CDD" id="cd06530">
    <property type="entry name" value="S26_SPase_I"/>
    <property type="match status" value="1"/>
</dbReference>
<dbReference type="GO" id="GO:0016020">
    <property type="term" value="C:membrane"/>
    <property type="evidence" value="ECO:0007669"/>
    <property type="project" value="UniProtKB-SubCell"/>
</dbReference>
<reference evidence="6 7" key="1">
    <citation type="journal article" date="2014" name="PLoS Genet.">
        <title>Phylogenetically driven sequencing of extremely halophilic archaea reveals strategies for static and dynamic osmo-response.</title>
        <authorList>
            <person name="Becker E.A."/>
            <person name="Seitzer P.M."/>
            <person name="Tritt A."/>
            <person name="Larsen D."/>
            <person name="Krusor M."/>
            <person name="Yao A.I."/>
            <person name="Wu D."/>
            <person name="Madern D."/>
            <person name="Eisen J.A."/>
            <person name="Darling A.E."/>
            <person name="Facciotti M.T."/>
        </authorList>
    </citation>
    <scope>NUCLEOTIDE SEQUENCE [LARGE SCALE GENOMIC DNA]</scope>
    <source>
        <strain evidence="6 7">JCM 13552</strain>
    </source>
</reference>
<gene>
    <name evidence="6" type="ORF">C451_04898</name>
</gene>
<dbReference type="RefSeq" id="WP_007738276.1">
    <property type="nucleotide sequence ID" value="NZ_AOMF01000103.1"/>
</dbReference>
<dbReference type="EMBL" id="AOMF01000103">
    <property type="protein sequence ID" value="EMA55789.1"/>
    <property type="molecule type" value="Genomic_DNA"/>
</dbReference>
<evidence type="ECO:0000256" key="3">
    <source>
        <dbReference type="ARBA" id="ARBA00022989"/>
    </source>
</evidence>
<keyword evidence="2 5" id="KW-0812">Transmembrane</keyword>
<dbReference type="PANTHER" id="PTHR10806:SF6">
    <property type="entry name" value="SIGNAL PEPTIDASE COMPLEX CATALYTIC SUBUNIT SEC11"/>
    <property type="match status" value="1"/>
</dbReference>
<dbReference type="GO" id="GO:0006465">
    <property type="term" value="P:signal peptide processing"/>
    <property type="evidence" value="ECO:0007669"/>
    <property type="project" value="InterPro"/>
</dbReference>